<dbReference type="EMBL" id="BNAT01000052">
    <property type="protein sequence ID" value="GHE61224.1"/>
    <property type="molecule type" value="Genomic_DNA"/>
</dbReference>
<dbReference type="RefSeq" id="WP_229914398.1">
    <property type="nucleotide sequence ID" value="NZ_BNAT01000052.1"/>
</dbReference>
<organism evidence="1 2">
    <name type="scientific">Streptomyces capitiformicae</name>
    <dbReference type="NCBI Taxonomy" id="2014920"/>
    <lineage>
        <taxon>Bacteria</taxon>
        <taxon>Bacillati</taxon>
        <taxon>Actinomycetota</taxon>
        <taxon>Actinomycetes</taxon>
        <taxon>Kitasatosporales</taxon>
        <taxon>Streptomycetaceae</taxon>
        <taxon>Streptomyces</taxon>
    </lineage>
</organism>
<name>A0A918ZP06_9ACTN</name>
<sequence>MARVSEYYNLGRTQGTLDFVDVDTVNDIRVYVDPGLIRYLEDDWGKQCLKMLETFFDSVLDSVRSNDKRRTVSLLSQLREPNETHLGISRGASAGRGFGTKMGAAFAEKLAESEAARTGLIQDLEDTAFFIDGVDMDIVSDITTNIIRGPLIIYTQQMAELFGIPLEQDVVSGPVWNPNTLEWENGFTELPTPDGNKLLLVPKMIVRRSMHMNRSEYYRHHLVPVLQEEEAKIALRGLTDTVRSRGKVAVTKKQIKEKYGSTKPDVTRESLKRPSVYEHYRAIKREIPPQPLSHRELSDTADSPMPDYEQLLQAVLDVPPGKPDATRYHDAVESLLTAIFYPSLSMSDKETEIHDGRKRIDISYTNTARDGFFKYLIRHRIQSRYVFVECKNYGKDVTNPELDQLSSRFSTLRGEFGILACRAFKDKELFLRRCRDTARDGRGYVIALDDEDLKRLVADVLAAVKPAPVDLDDPDPAPVRPVSDYPLLHERLKQLHG</sequence>
<keyword evidence="2" id="KW-1185">Reference proteome</keyword>
<dbReference type="Proteomes" id="UP000603227">
    <property type="component" value="Unassembled WGS sequence"/>
</dbReference>
<dbReference type="AlphaFoldDB" id="A0A918ZP06"/>
<gene>
    <name evidence="1" type="ORF">GCM10017771_84360</name>
</gene>
<reference evidence="1" key="2">
    <citation type="submission" date="2020-09" db="EMBL/GenBank/DDBJ databases">
        <authorList>
            <person name="Sun Q."/>
            <person name="Zhou Y."/>
        </authorList>
    </citation>
    <scope>NUCLEOTIDE SEQUENCE</scope>
    <source>
        <strain evidence="1">CGMCC 4.7403</strain>
    </source>
</reference>
<reference evidence="1" key="1">
    <citation type="journal article" date="2014" name="Int. J. Syst. Evol. Microbiol.">
        <title>Complete genome sequence of Corynebacterium casei LMG S-19264T (=DSM 44701T), isolated from a smear-ripened cheese.</title>
        <authorList>
            <consortium name="US DOE Joint Genome Institute (JGI-PGF)"/>
            <person name="Walter F."/>
            <person name="Albersmeier A."/>
            <person name="Kalinowski J."/>
            <person name="Ruckert C."/>
        </authorList>
    </citation>
    <scope>NUCLEOTIDE SEQUENCE</scope>
    <source>
        <strain evidence="1">CGMCC 4.7403</strain>
    </source>
</reference>
<evidence type="ECO:0000313" key="2">
    <source>
        <dbReference type="Proteomes" id="UP000603227"/>
    </source>
</evidence>
<accession>A0A918ZP06</accession>
<proteinExistence type="predicted"/>
<protein>
    <recommendedName>
        <fullName evidence="3">Restriction endonuclease type IV Mrr domain-containing protein</fullName>
    </recommendedName>
</protein>
<evidence type="ECO:0008006" key="3">
    <source>
        <dbReference type="Google" id="ProtNLM"/>
    </source>
</evidence>
<evidence type="ECO:0000313" key="1">
    <source>
        <dbReference type="EMBL" id="GHE61224.1"/>
    </source>
</evidence>
<comment type="caution">
    <text evidence="1">The sequence shown here is derived from an EMBL/GenBank/DDBJ whole genome shotgun (WGS) entry which is preliminary data.</text>
</comment>